<keyword evidence="4 12" id="KW-0808">Transferase</keyword>
<evidence type="ECO:0000256" key="5">
    <source>
        <dbReference type="ARBA" id="ARBA00022692"/>
    </source>
</evidence>
<evidence type="ECO:0000256" key="10">
    <source>
        <dbReference type="SAM" id="MobiDB-lite"/>
    </source>
</evidence>
<feature type="region of interest" description="Disordered" evidence="10">
    <location>
        <begin position="554"/>
        <end position="574"/>
    </location>
</feature>
<evidence type="ECO:0000256" key="6">
    <source>
        <dbReference type="ARBA" id="ARBA00022968"/>
    </source>
</evidence>
<dbReference type="GO" id="GO:0000139">
    <property type="term" value="C:Golgi membrane"/>
    <property type="evidence" value="ECO:0007669"/>
    <property type="project" value="UniProtKB-SubCell"/>
</dbReference>
<evidence type="ECO:0000313" key="13">
    <source>
        <dbReference type="Proteomes" id="UP000683000"/>
    </source>
</evidence>
<keyword evidence="8" id="KW-0333">Golgi apparatus</keyword>
<evidence type="ECO:0000256" key="4">
    <source>
        <dbReference type="ARBA" id="ARBA00022679"/>
    </source>
</evidence>
<dbReference type="GO" id="GO:0051072">
    <property type="term" value="P:4,6-pyruvylated galactose residue biosynthetic process"/>
    <property type="evidence" value="ECO:0007669"/>
    <property type="project" value="TreeGrafter"/>
</dbReference>
<feature type="compositionally biased region" description="Polar residues" evidence="10">
    <location>
        <begin position="559"/>
        <end position="574"/>
    </location>
</feature>
<dbReference type="GO" id="GO:0016758">
    <property type="term" value="F:hexosyltransferase activity"/>
    <property type="evidence" value="ECO:0007669"/>
    <property type="project" value="InterPro"/>
</dbReference>
<feature type="region of interest" description="Disordered" evidence="10">
    <location>
        <begin position="1"/>
        <end position="94"/>
    </location>
</feature>
<evidence type="ECO:0000313" key="12">
    <source>
        <dbReference type="EMBL" id="KAG6381150.1"/>
    </source>
</evidence>
<reference evidence="12" key="1">
    <citation type="submission" date="2021-03" db="EMBL/GenBank/DDBJ databases">
        <title>Evolutionary innovations through gain and loss of genes in the ectomycorrhizal Boletales.</title>
        <authorList>
            <person name="Wu G."/>
            <person name="Miyauchi S."/>
            <person name="Morin E."/>
            <person name="Yang Z.-L."/>
            <person name="Xu J."/>
            <person name="Martin F.M."/>
        </authorList>
    </citation>
    <scope>NUCLEOTIDE SEQUENCE</scope>
    <source>
        <strain evidence="12">BR01</strain>
    </source>
</reference>
<evidence type="ECO:0000256" key="7">
    <source>
        <dbReference type="ARBA" id="ARBA00022989"/>
    </source>
</evidence>
<keyword evidence="6" id="KW-0735">Signal-anchor</keyword>
<keyword evidence="13" id="KW-1185">Reference proteome</keyword>
<dbReference type="EMBL" id="JAGFBS010000002">
    <property type="protein sequence ID" value="KAG6381150.1"/>
    <property type="molecule type" value="Genomic_DNA"/>
</dbReference>
<feature type="compositionally biased region" description="Polar residues" evidence="10">
    <location>
        <begin position="47"/>
        <end position="58"/>
    </location>
</feature>
<comment type="subcellular location">
    <subcellularLocation>
        <location evidence="1">Golgi apparatus membrane</location>
        <topology evidence="1">Single-pass type II membrane protein</topology>
    </subcellularLocation>
</comment>
<comment type="similarity">
    <text evidence="2">Belongs to the glycosyltransferase 31 family.</text>
</comment>
<gene>
    <name evidence="12" type="ORF">JVT61DRAFT_5551</name>
</gene>
<comment type="caution">
    <text evidence="12">The sequence shown here is derived from an EMBL/GenBank/DDBJ whole genome shotgun (WGS) entry which is preliminary data.</text>
</comment>
<dbReference type="InterPro" id="IPR002659">
    <property type="entry name" value="Glyco_trans_31"/>
</dbReference>
<dbReference type="Proteomes" id="UP000683000">
    <property type="component" value="Unassembled WGS sequence"/>
</dbReference>
<sequence>MPFFPNIVDSLRPRQSGEEYECLPGSDPQEVYTPSTVSVGEHMDTSYPDTTQGGRSSDSTISPTPSRAPTPSSYPTHRFTSSTSDIDGEPVSPLLGSSGVYTSIRDGRRRWWNLHPQSRRRRKREGRIWRTFKKAIRKAVRHPFFPQQPITIIFALLLFTVFAISLTLLLMYILNPDKEPLPWQAYCAIPPSSSYPPSYRTRLPYPYLNPLPEVFPPTFPPDDLDSVPPAGIFLGVFSMDSALERRMLIRTTWASHPRSRNGAGPGDSGFGTSRTVVRFILGQPRKGWERRIQTEMDMYNDIVILPSPENMNSGKSYAYFSWAAENAWVPPVYLNTSIPVPRFSYSAQSSLALHPAPHDSHLAWEDYASGQPRPWVRPDFIAKVDDDAFVMLAELESRMRLELHAKGHSPYGFSENTTSVRAGALTNLPSSLQSDVDMIPKQAGIVHDPLVYWGYLVKDLFIGGELYSLSWSLVTWVSKDTAVKGLTKGAEDKQTARWMTLHPQAAQIRWVSERCWIYDHPRAGTVYSHGFLFPSHVRRIKESVLAYVKKGLKNKSSDDQSSPNDPYNPTPTSWAQSSVSTFGVRYQQPVQDMTLAESVEALVEGSDMSGLREGMAPETGDAWRYREGRVKRYENKRVGGTVVVHFLKKHAWFLETALAFLEADDYSESELEHISNDVNKASLNVGFSAVWTGVNVFNHMNTSSS</sequence>
<feature type="transmembrane region" description="Helical" evidence="11">
    <location>
        <begin position="150"/>
        <end position="174"/>
    </location>
</feature>
<evidence type="ECO:0000256" key="8">
    <source>
        <dbReference type="ARBA" id="ARBA00023034"/>
    </source>
</evidence>
<name>A0A8I2YZS3_9AGAM</name>
<protein>
    <submittedName>
        <fullName evidence="12">Glycosyltransferase family 31 protein</fullName>
    </submittedName>
</protein>
<keyword evidence="9 11" id="KW-0472">Membrane</keyword>
<accession>A0A8I2YZS3</accession>
<feature type="compositionally biased region" description="Low complexity" evidence="10">
    <location>
        <begin position="59"/>
        <end position="76"/>
    </location>
</feature>
<evidence type="ECO:0000256" key="2">
    <source>
        <dbReference type="ARBA" id="ARBA00008661"/>
    </source>
</evidence>
<keyword evidence="3" id="KW-0328">Glycosyltransferase</keyword>
<evidence type="ECO:0000256" key="3">
    <source>
        <dbReference type="ARBA" id="ARBA00022676"/>
    </source>
</evidence>
<dbReference type="OrthoDB" id="2139606at2759"/>
<organism evidence="12 13">
    <name type="scientific">Boletus reticuloceps</name>
    <dbReference type="NCBI Taxonomy" id="495285"/>
    <lineage>
        <taxon>Eukaryota</taxon>
        <taxon>Fungi</taxon>
        <taxon>Dikarya</taxon>
        <taxon>Basidiomycota</taxon>
        <taxon>Agaricomycotina</taxon>
        <taxon>Agaricomycetes</taxon>
        <taxon>Agaricomycetidae</taxon>
        <taxon>Boletales</taxon>
        <taxon>Boletineae</taxon>
        <taxon>Boletaceae</taxon>
        <taxon>Boletoideae</taxon>
        <taxon>Boletus</taxon>
    </lineage>
</organism>
<dbReference type="PANTHER" id="PTHR11214:SF333">
    <property type="entry name" value="GLYCOSYLTRANSFERASE FAMILY 31 PROTEIN"/>
    <property type="match status" value="1"/>
</dbReference>
<keyword evidence="5 11" id="KW-0812">Transmembrane</keyword>
<keyword evidence="7 11" id="KW-1133">Transmembrane helix</keyword>
<evidence type="ECO:0000256" key="9">
    <source>
        <dbReference type="ARBA" id="ARBA00023136"/>
    </source>
</evidence>
<dbReference type="PANTHER" id="PTHR11214">
    <property type="entry name" value="BETA-1,3-N-ACETYLGLUCOSAMINYLTRANSFERASE"/>
    <property type="match status" value="1"/>
</dbReference>
<proteinExistence type="inferred from homology"/>
<dbReference type="AlphaFoldDB" id="A0A8I2YZS3"/>
<evidence type="ECO:0000256" key="11">
    <source>
        <dbReference type="SAM" id="Phobius"/>
    </source>
</evidence>
<evidence type="ECO:0000256" key="1">
    <source>
        <dbReference type="ARBA" id="ARBA00004323"/>
    </source>
</evidence>